<dbReference type="AlphaFoldDB" id="A0A5R9PBL6"/>
<protein>
    <submittedName>
        <fullName evidence="1">General secretion pathway protein GspM</fullName>
    </submittedName>
</protein>
<organism evidence="1 2">
    <name type="scientific">Thermomonas fusca</name>
    <dbReference type="NCBI Taxonomy" id="215690"/>
    <lineage>
        <taxon>Bacteria</taxon>
        <taxon>Pseudomonadati</taxon>
        <taxon>Pseudomonadota</taxon>
        <taxon>Gammaproteobacteria</taxon>
        <taxon>Lysobacterales</taxon>
        <taxon>Lysobacteraceae</taxon>
        <taxon>Thermomonas</taxon>
    </lineage>
</organism>
<name>A0A5R9PBL6_9GAMM</name>
<dbReference type="Proteomes" id="UP000308508">
    <property type="component" value="Unassembled WGS sequence"/>
</dbReference>
<comment type="caution">
    <text evidence="1">The sequence shown here is derived from an EMBL/GenBank/DDBJ whole genome shotgun (WGS) entry which is preliminary data.</text>
</comment>
<evidence type="ECO:0000313" key="2">
    <source>
        <dbReference type="Proteomes" id="UP000308508"/>
    </source>
</evidence>
<dbReference type="STRING" id="1123377.GCA_000423885_01607"/>
<accession>A0A5R9PBL6</accession>
<reference evidence="1 2" key="1">
    <citation type="submission" date="2019-04" db="EMBL/GenBank/DDBJ databases">
        <authorList>
            <person name="Grouzdev D.S."/>
            <person name="Nazina T.N."/>
        </authorList>
    </citation>
    <scope>NUCLEOTIDE SEQUENCE [LARGE SCALE GENOMIC DNA]</scope>
    <source>
        <strain evidence="1 2">SHC 3-19</strain>
    </source>
</reference>
<dbReference type="NCBIfam" id="NF040576">
    <property type="entry name" value="T2SS_GspM_XpsM"/>
    <property type="match status" value="1"/>
</dbReference>
<sequence length="200" mass="21376">MIRADRDRWLALALLLAALGLVYLALVHPLFTLPMRAADARIAELQERDARLRGLLAQRPQIERALATPEAQDGGSGFLAEATAELAAAALIQRLERVVADASPGGRGCAIVNRTPLGDDAGSGRYRRVTVQVRLRCGNAEMLAVLHALESGRPWLFVDALGITAQRYFAVPGAAQPQEGGLDVGFNLYGYLRPAAGAQP</sequence>
<dbReference type="EMBL" id="SROY01000006">
    <property type="protein sequence ID" value="TLX20934.1"/>
    <property type="molecule type" value="Genomic_DNA"/>
</dbReference>
<evidence type="ECO:0000313" key="1">
    <source>
        <dbReference type="EMBL" id="TLX20934.1"/>
    </source>
</evidence>
<dbReference type="InterPro" id="IPR034756">
    <property type="entry name" value="T2SSM_b"/>
</dbReference>
<gene>
    <name evidence="1" type="ORF">E5S66_12065</name>
</gene>
<keyword evidence="2" id="KW-1185">Reference proteome</keyword>
<dbReference type="Pfam" id="PF10741">
    <property type="entry name" value="T2SSM_b"/>
    <property type="match status" value="1"/>
</dbReference>
<proteinExistence type="predicted"/>
<dbReference type="RefSeq" id="WP_138349576.1">
    <property type="nucleotide sequence ID" value="NZ_SROY01000006.1"/>
</dbReference>